<name>A0A2P2KYY6_RHIMU</name>
<reference evidence="1" key="1">
    <citation type="submission" date="2018-02" db="EMBL/GenBank/DDBJ databases">
        <title>Rhizophora mucronata_Transcriptome.</title>
        <authorList>
            <person name="Meera S.P."/>
            <person name="Sreeshan A."/>
            <person name="Augustine A."/>
        </authorList>
    </citation>
    <scope>NUCLEOTIDE SEQUENCE</scope>
    <source>
        <tissue evidence="1">Leaf</tissue>
    </source>
</reference>
<evidence type="ECO:0000313" key="1">
    <source>
        <dbReference type="EMBL" id="MBX10933.1"/>
    </source>
</evidence>
<organism evidence="1">
    <name type="scientific">Rhizophora mucronata</name>
    <name type="common">Asiatic mangrove</name>
    <dbReference type="NCBI Taxonomy" id="61149"/>
    <lineage>
        <taxon>Eukaryota</taxon>
        <taxon>Viridiplantae</taxon>
        <taxon>Streptophyta</taxon>
        <taxon>Embryophyta</taxon>
        <taxon>Tracheophyta</taxon>
        <taxon>Spermatophyta</taxon>
        <taxon>Magnoliopsida</taxon>
        <taxon>eudicotyledons</taxon>
        <taxon>Gunneridae</taxon>
        <taxon>Pentapetalae</taxon>
        <taxon>rosids</taxon>
        <taxon>fabids</taxon>
        <taxon>Malpighiales</taxon>
        <taxon>Rhizophoraceae</taxon>
        <taxon>Rhizophora</taxon>
    </lineage>
</organism>
<proteinExistence type="predicted"/>
<accession>A0A2P2KYY6</accession>
<sequence length="40" mass="4668">MGVLQKVEPLRTLSQGPNYENEKNEHLVEKNYKCISSFLM</sequence>
<dbReference type="AlphaFoldDB" id="A0A2P2KYY6"/>
<dbReference type="EMBL" id="GGEC01030449">
    <property type="protein sequence ID" value="MBX10933.1"/>
    <property type="molecule type" value="Transcribed_RNA"/>
</dbReference>
<protein>
    <submittedName>
        <fullName evidence="1">Uncharacterized protein</fullName>
    </submittedName>
</protein>